<comment type="caution">
    <text evidence="1">The sequence shown here is derived from an EMBL/GenBank/DDBJ whole genome shotgun (WGS) entry which is preliminary data.</text>
</comment>
<proteinExistence type="predicted"/>
<dbReference type="RefSeq" id="WP_150079775.1">
    <property type="nucleotide sequence ID" value="NZ_VWOX01000029.1"/>
</dbReference>
<dbReference type="Proteomes" id="UP000324479">
    <property type="component" value="Unassembled WGS sequence"/>
</dbReference>
<dbReference type="EMBL" id="VWOX01000029">
    <property type="protein sequence ID" value="KAA5538580.1"/>
    <property type="molecule type" value="Genomic_DNA"/>
</dbReference>
<organism evidence="1 2">
    <name type="scientific">Roseiconus nitratireducens</name>
    <dbReference type="NCBI Taxonomy" id="2605748"/>
    <lineage>
        <taxon>Bacteria</taxon>
        <taxon>Pseudomonadati</taxon>
        <taxon>Planctomycetota</taxon>
        <taxon>Planctomycetia</taxon>
        <taxon>Pirellulales</taxon>
        <taxon>Pirellulaceae</taxon>
        <taxon>Roseiconus</taxon>
    </lineage>
</organism>
<reference evidence="1 2" key="1">
    <citation type="submission" date="2019-08" db="EMBL/GenBank/DDBJ databases">
        <authorList>
            <person name="Dhanesh K."/>
            <person name="Kumar G."/>
            <person name="Sasikala C."/>
            <person name="Venkata Ramana C."/>
        </authorList>
    </citation>
    <scope>NUCLEOTIDE SEQUENCE [LARGE SCALE GENOMIC DNA]</scope>
    <source>
        <strain evidence="1 2">JC645</strain>
    </source>
</reference>
<evidence type="ECO:0000313" key="2">
    <source>
        <dbReference type="Proteomes" id="UP000324479"/>
    </source>
</evidence>
<keyword evidence="2" id="KW-1185">Reference proteome</keyword>
<gene>
    <name evidence="1" type="ORF">FYK55_27215</name>
</gene>
<sequence length="102" mass="10877">MHQITSIANGTNEAEQAAAKDAAAIQDAVNLVAIVGCFHRHLLALQRSGVCGDDLINHPVSLSFTSKLNSLCRMTTEREMAALSAIDKIANGESVEYDVIPL</sequence>
<dbReference type="AlphaFoldDB" id="A0A5M6CW30"/>
<name>A0A5M6CW30_9BACT</name>
<protein>
    <submittedName>
        <fullName evidence="1">Uncharacterized protein</fullName>
    </submittedName>
</protein>
<accession>A0A5M6CW30</accession>
<evidence type="ECO:0000313" key="1">
    <source>
        <dbReference type="EMBL" id="KAA5538580.1"/>
    </source>
</evidence>